<keyword evidence="9" id="KW-1185">Reference proteome</keyword>
<keyword evidence="4 6" id="KW-1133">Transmembrane helix</keyword>
<evidence type="ECO:0000256" key="1">
    <source>
        <dbReference type="ARBA" id="ARBA00004651"/>
    </source>
</evidence>
<feature type="domain" description="GGDEF" evidence="7">
    <location>
        <begin position="642"/>
        <end position="763"/>
    </location>
</feature>
<dbReference type="Pfam" id="PF05231">
    <property type="entry name" value="MASE1"/>
    <property type="match status" value="1"/>
</dbReference>
<organism evidence="8 9">
    <name type="scientific">Kineococcus radiotolerans (strain ATCC BAA-149 / DSM 14245 / SRS30216)</name>
    <dbReference type="NCBI Taxonomy" id="266940"/>
    <lineage>
        <taxon>Bacteria</taxon>
        <taxon>Bacillati</taxon>
        <taxon>Actinomycetota</taxon>
        <taxon>Actinomycetes</taxon>
        <taxon>Kineosporiales</taxon>
        <taxon>Kineosporiaceae</taxon>
        <taxon>Kineococcus</taxon>
    </lineage>
</organism>
<dbReference type="KEGG" id="kra:Krad_0350"/>
<dbReference type="GO" id="GO:0052621">
    <property type="term" value="F:diguanylate cyclase activity"/>
    <property type="evidence" value="ECO:0007669"/>
    <property type="project" value="TreeGrafter"/>
</dbReference>
<keyword evidence="3 6" id="KW-0812">Transmembrane</keyword>
<sequence length="776" mass="81015">MLFAALFLVAVHLGRLSVVDGAGPAVVWPAAGVAAAWFSVQRATSTRWSDRWLDVLLITAVTVAVNAATGAGAVLVVGFVVANLLQAELFAALRRRWFTPSVALLGTRQLAVLLAATTAACAVGTAVGTVVVALDGSPPDWTSVAIWFTRNWAGILLVTPVLLRLVLRVPVRWPVGTAATAELTAALAVSVLAYVGVFWAVDGLPLAFLPLAATIWLALRFDTTIVVVAGLVVATTTVLGTLAGHGPFAAVPDDLTRILVVQVHVGFLAALGLALAVGRDERASLVARLSAASAEAQAARAEAEHRERFAEAVLAGVGTGIVVSDPQGRLVTFNDTARAWHGLDADADLDPVQHAGTYHLFAADGSTPLTHAEIPLVRTLHEGRVSAAEMVIARPGRPPVPVVCSGRTVVGADGEVLGAVVAMHDLTDTRAREADLAAANARLAAHVAQVERLAAASRAVLTAEDPRRAVVAAAVEIAGAEAAYLLQPDGQGRLVSTSTTGLPEDLVLSLDLDGPTTLVVGSYLDGEALFVPDVATHPRADPRLIEVCGTVSGAWQPVVDAGGQVVGVLGIIWREPVAVLEPTTAAVLQGLAAEAAHAFARADLLARLARDAQHDALTGLVNRRRWDALARREIRRAGRHRTPLTFALLDLDHFKLFNDTRGHLAGDELLRGFSLAAGAQLRELDTLSRWGGEEFALLLPGCTAADAVDVVDRIRAVVPEGQTCTAGICEWLPGTEAAEVMAAADRALYRGKEVRDTTVVGSVLDVPAPAAGVPER</sequence>
<evidence type="ECO:0000256" key="6">
    <source>
        <dbReference type="SAM" id="Phobius"/>
    </source>
</evidence>
<dbReference type="Pfam" id="PF13426">
    <property type="entry name" value="PAS_9"/>
    <property type="match status" value="1"/>
</dbReference>
<dbReference type="InterPro" id="IPR029016">
    <property type="entry name" value="GAF-like_dom_sf"/>
</dbReference>
<feature type="transmembrane region" description="Helical" evidence="6">
    <location>
        <begin position="146"/>
        <end position="167"/>
    </location>
</feature>
<dbReference type="Gene3D" id="3.30.450.20">
    <property type="entry name" value="PAS domain"/>
    <property type="match status" value="1"/>
</dbReference>
<dbReference type="InterPro" id="IPR050469">
    <property type="entry name" value="Diguanylate_Cyclase"/>
</dbReference>
<keyword evidence="2" id="KW-1003">Cell membrane</keyword>
<feature type="transmembrane region" description="Helical" evidence="6">
    <location>
        <begin position="226"/>
        <end position="246"/>
    </location>
</feature>
<protein>
    <submittedName>
        <fullName evidence="8">Diguanylate cyclase</fullName>
    </submittedName>
</protein>
<dbReference type="InterPro" id="IPR000160">
    <property type="entry name" value="GGDEF_dom"/>
</dbReference>
<comment type="subcellular location">
    <subcellularLocation>
        <location evidence="1">Cell membrane</location>
        <topology evidence="1">Multi-pass membrane protein</topology>
    </subcellularLocation>
</comment>
<dbReference type="AlphaFoldDB" id="A6W4V1"/>
<evidence type="ECO:0000256" key="4">
    <source>
        <dbReference type="ARBA" id="ARBA00022989"/>
    </source>
</evidence>
<dbReference type="GO" id="GO:0043709">
    <property type="term" value="P:cell adhesion involved in single-species biofilm formation"/>
    <property type="evidence" value="ECO:0007669"/>
    <property type="project" value="TreeGrafter"/>
</dbReference>
<reference evidence="9" key="1">
    <citation type="journal article" date="2008" name="PLoS ONE">
        <title>Survival in nuclear waste, extreme resistance, and potential applications gleaned from the genome sequence of Kineococcus radiotolerans SRS30216.</title>
        <authorList>
            <person name="Bagwell C.E."/>
            <person name="Bhat S."/>
            <person name="Hawkins G.M."/>
            <person name="Smith B.W."/>
            <person name="Biswas T."/>
            <person name="Hoover T.R."/>
            <person name="Saunders E."/>
            <person name="Han C.S."/>
            <person name="Tsodikov O.V."/>
            <person name="Shimkets L.J."/>
        </authorList>
    </citation>
    <scope>NUCLEOTIDE SEQUENCE [LARGE SCALE GENOMIC DNA]</scope>
    <source>
        <strain evidence="9">ATCC BAA-149 / DSM 14245 / SRS30216</strain>
    </source>
</reference>
<dbReference type="Gene3D" id="3.30.70.270">
    <property type="match status" value="1"/>
</dbReference>
<dbReference type="EMBL" id="CP000750">
    <property type="protein sequence ID" value="ABS01840.1"/>
    <property type="molecule type" value="Genomic_DNA"/>
</dbReference>
<dbReference type="STRING" id="266940.Krad_0350"/>
<name>A6W4V1_KINRD</name>
<dbReference type="Proteomes" id="UP000001116">
    <property type="component" value="Chromosome"/>
</dbReference>
<dbReference type="Gene3D" id="3.30.450.40">
    <property type="match status" value="1"/>
</dbReference>
<evidence type="ECO:0000256" key="3">
    <source>
        <dbReference type="ARBA" id="ARBA00022692"/>
    </source>
</evidence>
<dbReference type="SMART" id="SM00267">
    <property type="entry name" value="GGDEF"/>
    <property type="match status" value="1"/>
</dbReference>
<evidence type="ECO:0000313" key="8">
    <source>
        <dbReference type="EMBL" id="ABS01840.1"/>
    </source>
</evidence>
<dbReference type="PANTHER" id="PTHR45138:SF9">
    <property type="entry name" value="DIGUANYLATE CYCLASE DGCM-RELATED"/>
    <property type="match status" value="1"/>
</dbReference>
<evidence type="ECO:0000256" key="2">
    <source>
        <dbReference type="ARBA" id="ARBA00022475"/>
    </source>
</evidence>
<dbReference type="InterPro" id="IPR043128">
    <property type="entry name" value="Rev_trsase/Diguanyl_cyclase"/>
</dbReference>
<dbReference type="HOGENOM" id="CLU_360474_0_0_11"/>
<dbReference type="eggNOG" id="COG5000">
    <property type="taxonomic scope" value="Bacteria"/>
</dbReference>
<dbReference type="PANTHER" id="PTHR45138">
    <property type="entry name" value="REGULATORY COMPONENTS OF SENSORY TRANSDUCTION SYSTEM"/>
    <property type="match status" value="1"/>
</dbReference>
<dbReference type="CDD" id="cd01949">
    <property type="entry name" value="GGDEF"/>
    <property type="match status" value="1"/>
</dbReference>
<dbReference type="SUPFAM" id="SSF55781">
    <property type="entry name" value="GAF domain-like"/>
    <property type="match status" value="1"/>
</dbReference>
<dbReference type="PROSITE" id="PS50887">
    <property type="entry name" value="GGDEF"/>
    <property type="match status" value="1"/>
</dbReference>
<dbReference type="InterPro" id="IPR029787">
    <property type="entry name" value="Nucleotide_cyclase"/>
</dbReference>
<feature type="transmembrane region" description="Helical" evidence="6">
    <location>
        <begin position="55"/>
        <end position="85"/>
    </location>
</feature>
<keyword evidence="5 6" id="KW-0472">Membrane</keyword>
<dbReference type="InterPro" id="IPR000014">
    <property type="entry name" value="PAS"/>
</dbReference>
<evidence type="ECO:0000256" key="5">
    <source>
        <dbReference type="ARBA" id="ARBA00023136"/>
    </source>
</evidence>
<dbReference type="NCBIfam" id="TIGR00254">
    <property type="entry name" value="GGDEF"/>
    <property type="match status" value="1"/>
</dbReference>
<evidence type="ECO:0000259" key="7">
    <source>
        <dbReference type="PROSITE" id="PS50887"/>
    </source>
</evidence>
<proteinExistence type="predicted"/>
<evidence type="ECO:0000313" key="9">
    <source>
        <dbReference type="Proteomes" id="UP000001116"/>
    </source>
</evidence>
<dbReference type="InterPro" id="IPR007895">
    <property type="entry name" value="MASE1"/>
</dbReference>
<gene>
    <name evidence="8" type="ordered locus">Krad_0350</name>
</gene>
<dbReference type="GO" id="GO:1902201">
    <property type="term" value="P:negative regulation of bacterial-type flagellum-dependent cell motility"/>
    <property type="evidence" value="ECO:0007669"/>
    <property type="project" value="TreeGrafter"/>
</dbReference>
<dbReference type="SUPFAM" id="SSF55785">
    <property type="entry name" value="PYP-like sensor domain (PAS domain)"/>
    <property type="match status" value="1"/>
</dbReference>
<dbReference type="Pfam" id="PF00990">
    <property type="entry name" value="GGDEF"/>
    <property type="match status" value="1"/>
</dbReference>
<accession>A6W4V1</accession>
<dbReference type="SUPFAM" id="SSF55073">
    <property type="entry name" value="Nucleotide cyclase"/>
    <property type="match status" value="1"/>
</dbReference>
<dbReference type="InterPro" id="IPR035965">
    <property type="entry name" value="PAS-like_dom_sf"/>
</dbReference>
<dbReference type="GO" id="GO:0005886">
    <property type="term" value="C:plasma membrane"/>
    <property type="evidence" value="ECO:0007669"/>
    <property type="project" value="UniProtKB-SubCell"/>
</dbReference>
<dbReference type="eggNOG" id="COG2199">
    <property type="taxonomic scope" value="Bacteria"/>
</dbReference>
<feature type="transmembrane region" description="Helical" evidence="6">
    <location>
        <begin position="258"/>
        <end position="278"/>
    </location>
</feature>
<feature type="transmembrane region" description="Helical" evidence="6">
    <location>
        <begin position="110"/>
        <end position="134"/>
    </location>
</feature>